<gene>
    <name evidence="1" type="ORF">HPB47_017178</name>
</gene>
<reference evidence="1 2" key="1">
    <citation type="journal article" date="2020" name="Cell">
        <title>Large-Scale Comparative Analyses of Tick Genomes Elucidate Their Genetic Diversity and Vector Capacities.</title>
        <authorList>
            <consortium name="Tick Genome and Microbiome Consortium (TIGMIC)"/>
            <person name="Jia N."/>
            <person name="Wang J."/>
            <person name="Shi W."/>
            <person name="Du L."/>
            <person name="Sun Y."/>
            <person name="Zhan W."/>
            <person name="Jiang J.F."/>
            <person name="Wang Q."/>
            <person name="Zhang B."/>
            <person name="Ji P."/>
            <person name="Bell-Sakyi L."/>
            <person name="Cui X.M."/>
            <person name="Yuan T.T."/>
            <person name="Jiang B.G."/>
            <person name="Yang W.F."/>
            <person name="Lam T.T."/>
            <person name="Chang Q.C."/>
            <person name="Ding S.J."/>
            <person name="Wang X.J."/>
            <person name="Zhu J.G."/>
            <person name="Ruan X.D."/>
            <person name="Zhao L."/>
            <person name="Wei J.T."/>
            <person name="Ye R.Z."/>
            <person name="Que T.C."/>
            <person name="Du C.H."/>
            <person name="Zhou Y.H."/>
            <person name="Cheng J.X."/>
            <person name="Dai P.F."/>
            <person name="Guo W.B."/>
            <person name="Han X.H."/>
            <person name="Huang E.J."/>
            <person name="Li L.F."/>
            <person name="Wei W."/>
            <person name="Gao Y.C."/>
            <person name="Liu J.Z."/>
            <person name="Shao H.Z."/>
            <person name="Wang X."/>
            <person name="Wang C.C."/>
            <person name="Yang T.C."/>
            <person name="Huo Q.B."/>
            <person name="Li W."/>
            <person name="Chen H.Y."/>
            <person name="Chen S.E."/>
            <person name="Zhou L.G."/>
            <person name="Ni X.B."/>
            <person name="Tian J.H."/>
            <person name="Sheng Y."/>
            <person name="Liu T."/>
            <person name="Pan Y.S."/>
            <person name="Xia L.Y."/>
            <person name="Li J."/>
            <person name="Zhao F."/>
            <person name="Cao W.C."/>
        </authorList>
    </citation>
    <scope>NUCLEOTIDE SEQUENCE [LARGE SCALE GENOMIC DNA]</scope>
    <source>
        <strain evidence="1">Iper-2018</strain>
    </source>
</reference>
<keyword evidence="2" id="KW-1185">Reference proteome</keyword>
<accession>A0AC60R025</accession>
<evidence type="ECO:0000313" key="2">
    <source>
        <dbReference type="Proteomes" id="UP000805193"/>
    </source>
</evidence>
<dbReference type="EMBL" id="JABSTQ010000604">
    <property type="protein sequence ID" value="KAG0445295.1"/>
    <property type="molecule type" value="Genomic_DNA"/>
</dbReference>
<name>A0AC60R025_IXOPE</name>
<evidence type="ECO:0000313" key="1">
    <source>
        <dbReference type="EMBL" id="KAG0445295.1"/>
    </source>
</evidence>
<dbReference type="Proteomes" id="UP000805193">
    <property type="component" value="Unassembled WGS sequence"/>
</dbReference>
<proteinExistence type="predicted"/>
<protein>
    <submittedName>
        <fullName evidence="1">Uncharacterized protein</fullName>
    </submittedName>
</protein>
<organism evidence="1 2">
    <name type="scientific">Ixodes persulcatus</name>
    <name type="common">Taiga tick</name>
    <dbReference type="NCBI Taxonomy" id="34615"/>
    <lineage>
        <taxon>Eukaryota</taxon>
        <taxon>Metazoa</taxon>
        <taxon>Ecdysozoa</taxon>
        <taxon>Arthropoda</taxon>
        <taxon>Chelicerata</taxon>
        <taxon>Arachnida</taxon>
        <taxon>Acari</taxon>
        <taxon>Parasitiformes</taxon>
        <taxon>Ixodida</taxon>
        <taxon>Ixodoidea</taxon>
        <taxon>Ixodidae</taxon>
        <taxon>Ixodinae</taxon>
        <taxon>Ixodes</taxon>
    </lineage>
</organism>
<comment type="caution">
    <text evidence="1">The sequence shown here is derived from an EMBL/GenBank/DDBJ whole genome shotgun (WGS) entry which is preliminary data.</text>
</comment>
<sequence length="411" mass="43760">MGKITNLTIKLLEETAYHRGKVEGLQEALQDLRGENTFLRGLMGYSLRGGPKRCPPDAERETRLGQRVRRLTPGIRLTFGVRHGTGEAGSFRGGFASWLAASRPKSSRTRRVQAAGRPAVEDFLETLDTDEEDLDSSTKTTSDTTWSPNRRAPMGRGGVLASGGGDVVTPGGAVAHVAQQPRRSRFPLSAPGPPSFPTTDDVGCLMSRETSWTSWTSDQHLDATARASSPGPGANNLAPPAGDCSDPAAPLPPRVDIQDSAKQVADELRTLVSRAPPRSFQGPRLWDVARQALLGVDICSQELINENTALRATLAAYKKERERAPSPASESVAALQRTFSQVLQQSPATSSRSPAGQQQEGAPPVAPLPTMPPPPAAPRESLLVYPASKPAAGVEPQLLAAGSYYSGQQPL</sequence>